<keyword evidence="3" id="KW-0813">Transport</keyword>
<organism evidence="9 10">
    <name type="scientific">Hymenobacter koreensis</name>
    <dbReference type="NCBI Taxonomy" id="1084523"/>
    <lineage>
        <taxon>Bacteria</taxon>
        <taxon>Pseudomonadati</taxon>
        <taxon>Bacteroidota</taxon>
        <taxon>Cytophagia</taxon>
        <taxon>Cytophagales</taxon>
        <taxon>Hymenobacteraceae</taxon>
        <taxon>Hymenobacter</taxon>
    </lineage>
</organism>
<comment type="similarity">
    <text evidence="2">Belongs to the outer membrane factor (OMF) (TC 1.B.17) family.</text>
</comment>
<keyword evidence="6" id="KW-0472">Membrane</keyword>
<dbReference type="SUPFAM" id="SSF56954">
    <property type="entry name" value="Outer membrane efflux proteins (OEP)"/>
    <property type="match status" value="1"/>
</dbReference>
<evidence type="ECO:0000313" key="10">
    <source>
        <dbReference type="Proteomes" id="UP001500454"/>
    </source>
</evidence>
<keyword evidence="5" id="KW-0812">Transmembrane</keyword>
<evidence type="ECO:0000313" key="9">
    <source>
        <dbReference type="EMBL" id="GAA4386201.1"/>
    </source>
</evidence>
<dbReference type="RefSeq" id="WP_345225654.1">
    <property type="nucleotide sequence ID" value="NZ_BAABHA010000010.1"/>
</dbReference>
<name>A0ABP8J727_9BACT</name>
<comment type="caution">
    <text evidence="9">The sequence shown here is derived from an EMBL/GenBank/DDBJ whole genome shotgun (WGS) entry which is preliminary data.</text>
</comment>
<keyword evidence="10" id="KW-1185">Reference proteome</keyword>
<reference evidence="10" key="1">
    <citation type="journal article" date="2019" name="Int. J. Syst. Evol. Microbiol.">
        <title>The Global Catalogue of Microorganisms (GCM) 10K type strain sequencing project: providing services to taxonomists for standard genome sequencing and annotation.</title>
        <authorList>
            <consortium name="The Broad Institute Genomics Platform"/>
            <consortium name="The Broad Institute Genome Sequencing Center for Infectious Disease"/>
            <person name="Wu L."/>
            <person name="Ma J."/>
        </authorList>
    </citation>
    <scope>NUCLEOTIDE SEQUENCE [LARGE SCALE GENOMIC DNA]</scope>
    <source>
        <strain evidence="10">JCM 17924</strain>
    </source>
</reference>
<comment type="subcellular location">
    <subcellularLocation>
        <location evidence="1">Cell outer membrane</location>
    </subcellularLocation>
</comment>
<keyword evidence="7" id="KW-0998">Cell outer membrane</keyword>
<dbReference type="Gene3D" id="1.20.1600.10">
    <property type="entry name" value="Outer membrane efflux proteins (OEP)"/>
    <property type="match status" value="1"/>
</dbReference>
<protein>
    <submittedName>
        <fullName evidence="9">TolC family protein</fullName>
    </submittedName>
</protein>
<accession>A0ABP8J727</accession>
<dbReference type="InterPro" id="IPR051906">
    <property type="entry name" value="TolC-like"/>
</dbReference>
<evidence type="ECO:0000256" key="8">
    <source>
        <dbReference type="SAM" id="SignalP"/>
    </source>
</evidence>
<evidence type="ECO:0000256" key="6">
    <source>
        <dbReference type="ARBA" id="ARBA00023136"/>
    </source>
</evidence>
<dbReference type="Pfam" id="PF02321">
    <property type="entry name" value="OEP"/>
    <property type="match status" value="2"/>
</dbReference>
<evidence type="ECO:0000256" key="5">
    <source>
        <dbReference type="ARBA" id="ARBA00022692"/>
    </source>
</evidence>
<proteinExistence type="inferred from homology"/>
<evidence type="ECO:0000256" key="1">
    <source>
        <dbReference type="ARBA" id="ARBA00004442"/>
    </source>
</evidence>
<dbReference type="PANTHER" id="PTHR30026:SF20">
    <property type="entry name" value="OUTER MEMBRANE PROTEIN TOLC"/>
    <property type="match status" value="1"/>
</dbReference>
<gene>
    <name evidence="9" type="ORF">GCM10023186_30540</name>
</gene>
<feature type="signal peptide" evidence="8">
    <location>
        <begin position="1"/>
        <end position="32"/>
    </location>
</feature>
<evidence type="ECO:0000256" key="4">
    <source>
        <dbReference type="ARBA" id="ARBA00022452"/>
    </source>
</evidence>
<evidence type="ECO:0000256" key="7">
    <source>
        <dbReference type="ARBA" id="ARBA00023237"/>
    </source>
</evidence>
<dbReference type="EMBL" id="BAABHA010000010">
    <property type="protein sequence ID" value="GAA4386201.1"/>
    <property type="molecule type" value="Genomic_DNA"/>
</dbReference>
<keyword evidence="8" id="KW-0732">Signal</keyword>
<feature type="chain" id="PRO_5047201650" evidence="8">
    <location>
        <begin position="33"/>
        <end position="514"/>
    </location>
</feature>
<sequence>MTPFASLLSRQATRSASALVLATLGLALPAAAQNRPTQPPAAALPQATAPSGPWTLQQAVDYALQYNLNVRQSQLTAEVNDAVLRQSRLNRLPTANASASQTWNYGTNVDPLTFTFQNQTTRANNLSASAQLNLFSGFQVRNSIKRNALDYQASLLDIDQARNDLSVNVASAYLQFLLGEELVRTSEARISSAQQQIDRTQKLLRAGSVAESNLLDSQAQLATDEVNLVTAQNQRDLARLQLTQLLNLEAERAAAFQVAVPDLPDPDEMPAMDADIAGTFQTAQSTQPQIRAADLRVQSAMRGVEVARGAYYPRLTFGGSIFSGYSSARIGRRLTGDSTIVPAGFIYQITPTGPQQVPGVFAGVNQPRFETLEEGFGSQVKNNLGKQLSFNLSIPILNGWQARTNVQRSTIGVKQAELRAEQSRLQLRQTIQQAYADALAAQRRYAANKRQTEALTTAYRNAEIRFNNGLMNGTDFNIAKNNLTAAESGMIQAKYEYLFRRKILDFYQGKPLSL</sequence>
<evidence type="ECO:0000256" key="2">
    <source>
        <dbReference type="ARBA" id="ARBA00007613"/>
    </source>
</evidence>
<dbReference type="InterPro" id="IPR003423">
    <property type="entry name" value="OMP_efflux"/>
</dbReference>
<evidence type="ECO:0000256" key="3">
    <source>
        <dbReference type="ARBA" id="ARBA00022448"/>
    </source>
</evidence>
<keyword evidence="4" id="KW-1134">Transmembrane beta strand</keyword>
<dbReference type="Proteomes" id="UP001500454">
    <property type="component" value="Unassembled WGS sequence"/>
</dbReference>
<dbReference type="PANTHER" id="PTHR30026">
    <property type="entry name" value="OUTER MEMBRANE PROTEIN TOLC"/>
    <property type="match status" value="1"/>
</dbReference>